<reference evidence="1" key="3">
    <citation type="submission" date="2006-01" db="EMBL/GenBank/DDBJ databases">
        <authorList>
            <person name="Buell R."/>
        </authorList>
    </citation>
    <scope>NUCLEOTIDE SEQUENCE</scope>
</reference>
<dbReference type="InterPro" id="IPR004242">
    <property type="entry name" value="Transposase_21"/>
</dbReference>
<sequence>MGEADVDVEDNDGADDLGQMLRDIPEDCESEKEAKNGMSDKAFSELLELVKNILPEGNELPETTYEAMKAICPLGLEVQKIHMSERLYPLSRNLSGQSNKGYKVCTHCMDETENTYLKHCWKVVYMGHRRFLVANHRVRKKGRHFEQKANHRTKPKHHNMKAVFDMVKDL</sequence>
<dbReference type="Pfam" id="PF02992">
    <property type="entry name" value="Transposase_21"/>
    <property type="match status" value="1"/>
</dbReference>
<reference evidence="1" key="2">
    <citation type="submission" date="2005-04" db="EMBL/GenBank/DDBJ databases">
        <authorList>
            <person name="Buell C.R."/>
            <person name="Wing R.A."/>
            <person name="McCombie W.A."/>
            <person name="Ouyang S."/>
        </authorList>
    </citation>
    <scope>NUCLEOTIDE SEQUENCE</scope>
</reference>
<gene>
    <name evidence="1" type="ordered locus">LOC_Os12g28510</name>
</gene>
<evidence type="ECO:0000313" key="1">
    <source>
        <dbReference type="EMBL" id="ABA98441.1"/>
    </source>
</evidence>
<accession>Q2QR78</accession>
<reference evidence="1" key="1">
    <citation type="journal article" date="2005" name="BMC Biol.">
        <title>The sequence of rice chromosomes 11 and 12, rich in disease resistance genes and recent gene duplications.</title>
        <authorList>
            <consortium name="The rice chromosomes 11 and 12 sequencing consortia"/>
        </authorList>
    </citation>
    <scope>NUCLEOTIDE SEQUENCE [LARGE SCALE GENOMIC DNA]</scope>
</reference>
<proteinExistence type="predicted"/>
<organism evidence="1">
    <name type="scientific">Oryza sativa subsp. japonica</name>
    <name type="common">Rice</name>
    <dbReference type="NCBI Taxonomy" id="39947"/>
    <lineage>
        <taxon>Eukaryota</taxon>
        <taxon>Viridiplantae</taxon>
        <taxon>Streptophyta</taxon>
        <taxon>Embryophyta</taxon>
        <taxon>Tracheophyta</taxon>
        <taxon>Spermatophyta</taxon>
        <taxon>Magnoliopsida</taxon>
        <taxon>Liliopsida</taxon>
        <taxon>Poales</taxon>
        <taxon>Poaceae</taxon>
        <taxon>BOP clade</taxon>
        <taxon>Oryzoideae</taxon>
        <taxon>Oryzeae</taxon>
        <taxon>Oryzinae</taxon>
        <taxon>Oryza</taxon>
        <taxon>Oryza sativa</taxon>
    </lineage>
</organism>
<dbReference type="AlphaFoldDB" id="Q2QR78"/>
<dbReference type="PANTHER" id="PTHR10775">
    <property type="entry name" value="OS08G0208400 PROTEIN"/>
    <property type="match status" value="1"/>
</dbReference>
<name>Q2QR78_ORYSJ</name>
<dbReference type="PANTHER" id="PTHR10775:SF169">
    <property type="entry name" value="TRANSPOSASE"/>
    <property type="match status" value="1"/>
</dbReference>
<dbReference type="EMBL" id="DP000011">
    <property type="protein sequence ID" value="ABA98441.1"/>
    <property type="molecule type" value="Genomic_DNA"/>
</dbReference>
<protein>
    <submittedName>
        <fullName evidence="1">Transposon protein, putative, CACTA, En/Spm sub-class</fullName>
    </submittedName>
</protein>